<keyword evidence="5" id="KW-0493">Microtubule</keyword>
<dbReference type="GO" id="GO:0005829">
    <property type="term" value="C:cytosol"/>
    <property type="evidence" value="ECO:0007669"/>
    <property type="project" value="TreeGrafter"/>
</dbReference>
<evidence type="ECO:0000313" key="11">
    <source>
        <dbReference type="Ensembl" id="ENSCSRP00000009787.1"/>
    </source>
</evidence>
<evidence type="ECO:0000313" key="12">
    <source>
        <dbReference type="Proteomes" id="UP000694403"/>
    </source>
</evidence>
<keyword evidence="4" id="KW-0132">Cell division</keyword>
<evidence type="ECO:0000256" key="7">
    <source>
        <dbReference type="ARBA" id="ARBA00023054"/>
    </source>
</evidence>
<dbReference type="PRINTS" id="PR02087">
    <property type="entry name" value="HAUSAUGMINL1"/>
</dbReference>
<keyword evidence="9" id="KW-0131">Cell cycle</keyword>
<proteinExistence type="inferred from homology"/>
<evidence type="ECO:0000256" key="8">
    <source>
        <dbReference type="ARBA" id="ARBA00023212"/>
    </source>
</evidence>
<evidence type="ECO:0000256" key="5">
    <source>
        <dbReference type="ARBA" id="ARBA00022701"/>
    </source>
</evidence>
<name>A0A8C3S7N5_CHESE</name>
<reference evidence="11" key="2">
    <citation type="submission" date="2025-09" db="UniProtKB">
        <authorList>
            <consortium name="Ensembl"/>
        </authorList>
    </citation>
    <scope>IDENTIFICATION</scope>
</reference>
<keyword evidence="8" id="KW-0206">Cytoskeleton</keyword>
<evidence type="ECO:0000256" key="6">
    <source>
        <dbReference type="ARBA" id="ARBA00022776"/>
    </source>
</evidence>
<keyword evidence="6" id="KW-0498">Mitosis</keyword>
<comment type="subcellular location">
    <subcellularLocation>
        <location evidence="1">Cytoplasm</location>
        <location evidence="1">Cytoskeleton</location>
        <location evidence="1">Spindle</location>
    </subcellularLocation>
</comment>
<evidence type="ECO:0000256" key="2">
    <source>
        <dbReference type="ARBA" id="ARBA00005479"/>
    </source>
</evidence>
<evidence type="ECO:0000256" key="10">
    <source>
        <dbReference type="SAM" id="Coils"/>
    </source>
</evidence>
<protein>
    <submittedName>
        <fullName evidence="11">HAUS augmin like complex subunit 1</fullName>
    </submittedName>
</protein>
<sequence length="344" mass="39100">MTGRRRERSGFNAAQSAKRWRLGWRRSSDGKGRGTFKTKQSSIKKIALIQCALNDDWAGSLGRFKITLWLKRTFGDQPIPQYEVNSRTVDILYELMECNETRDRDVSLVIDDMKQKTAEYESEVNYLQDLLMESVNLSFNSLSSAGTSYLNALVDSAMALETKDTSLASFIPAINDLTSDLHATESRNREMELELTSLRKKLTAALVLEKHLQEDLKKTEEHLAMEKAKADSRTQNMKFLKDKSEDFKFRIKAAEEQLSASGMDPSLTHQSLVSLSEKLTDLKQQTVPLKKKLESYLDLTPNPSLARVKIEEAKRELNALEAEFSSKVDMMALSVPEPSKRRFT</sequence>
<dbReference type="InterPro" id="IPR026243">
    <property type="entry name" value="HAUS1"/>
</dbReference>
<evidence type="ECO:0000256" key="9">
    <source>
        <dbReference type="ARBA" id="ARBA00023306"/>
    </source>
</evidence>
<evidence type="ECO:0000256" key="1">
    <source>
        <dbReference type="ARBA" id="ARBA00004186"/>
    </source>
</evidence>
<dbReference type="PANTHER" id="PTHR31570">
    <property type="entry name" value="HAUS AUGMIN-LIKE COMPLEX SUBUNIT 1"/>
    <property type="match status" value="1"/>
</dbReference>
<reference evidence="11" key="1">
    <citation type="submission" date="2025-08" db="UniProtKB">
        <authorList>
            <consortium name="Ensembl"/>
        </authorList>
    </citation>
    <scope>IDENTIFICATION</scope>
</reference>
<keyword evidence="7 10" id="KW-0175">Coiled coil</keyword>
<keyword evidence="12" id="KW-1185">Reference proteome</keyword>
<dbReference type="GO" id="GO:0005819">
    <property type="term" value="C:spindle"/>
    <property type="evidence" value="ECO:0007669"/>
    <property type="project" value="UniProtKB-SubCell"/>
</dbReference>
<keyword evidence="3" id="KW-0963">Cytoplasm</keyword>
<accession>A0A8C3S7N5</accession>
<feature type="coiled-coil region" evidence="10">
    <location>
        <begin position="174"/>
        <end position="257"/>
    </location>
</feature>
<dbReference type="GO" id="GO:0070652">
    <property type="term" value="C:HAUS complex"/>
    <property type="evidence" value="ECO:0007669"/>
    <property type="project" value="InterPro"/>
</dbReference>
<dbReference type="Ensembl" id="ENSCSRT00000010128.1">
    <property type="protein sequence ID" value="ENSCSRP00000009787.1"/>
    <property type="gene ID" value="ENSCSRG00000007318.1"/>
</dbReference>
<organism evidence="11 12">
    <name type="scientific">Chelydra serpentina</name>
    <name type="common">Snapping turtle</name>
    <name type="synonym">Testudo serpentina</name>
    <dbReference type="NCBI Taxonomy" id="8475"/>
    <lineage>
        <taxon>Eukaryota</taxon>
        <taxon>Metazoa</taxon>
        <taxon>Chordata</taxon>
        <taxon>Craniata</taxon>
        <taxon>Vertebrata</taxon>
        <taxon>Euteleostomi</taxon>
        <taxon>Archelosauria</taxon>
        <taxon>Testudinata</taxon>
        <taxon>Testudines</taxon>
        <taxon>Cryptodira</taxon>
        <taxon>Durocryptodira</taxon>
        <taxon>Americhelydia</taxon>
        <taxon>Chelydroidea</taxon>
        <taxon>Chelydridae</taxon>
        <taxon>Chelydra</taxon>
    </lineage>
</organism>
<dbReference type="GO" id="GO:0005874">
    <property type="term" value="C:microtubule"/>
    <property type="evidence" value="ECO:0007669"/>
    <property type="project" value="UniProtKB-KW"/>
</dbReference>
<dbReference type="Proteomes" id="UP000694403">
    <property type="component" value="Unplaced"/>
</dbReference>
<dbReference type="GO" id="GO:0051301">
    <property type="term" value="P:cell division"/>
    <property type="evidence" value="ECO:0007669"/>
    <property type="project" value="UniProtKB-KW"/>
</dbReference>
<evidence type="ECO:0000256" key="3">
    <source>
        <dbReference type="ARBA" id="ARBA00022490"/>
    </source>
</evidence>
<evidence type="ECO:0000256" key="4">
    <source>
        <dbReference type="ARBA" id="ARBA00022618"/>
    </source>
</evidence>
<dbReference type="Pfam" id="PF25762">
    <property type="entry name" value="HAUS1"/>
    <property type="match status" value="1"/>
</dbReference>
<dbReference type="PANTHER" id="PTHR31570:SF1">
    <property type="entry name" value="HAUS AUGMIN-LIKE COMPLEX SUBUNIT 1"/>
    <property type="match status" value="1"/>
</dbReference>
<dbReference type="GO" id="GO:0051225">
    <property type="term" value="P:spindle assembly"/>
    <property type="evidence" value="ECO:0007669"/>
    <property type="project" value="InterPro"/>
</dbReference>
<dbReference type="GO" id="GO:0007098">
    <property type="term" value="P:centrosome cycle"/>
    <property type="evidence" value="ECO:0007669"/>
    <property type="project" value="TreeGrafter"/>
</dbReference>
<comment type="similarity">
    <text evidence="2">Belongs to the HAUS1 family.</text>
</comment>
<dbReference type="AlphaFoldDB" id="A0A8C3S7N5"/>